<sequence>MKKKSIHFSYSLQSGLNHCWWQSSSLFALAGLGTLITWVMVSGGGKSQSLPVQSPQSGQWQFTEPIPQGVPEAHGSIIPDLPEVEKAIQEAEAQKALLSQTLPLPAPIPDGRSLLRERLQSLPPPVSPIRFARPEPVPLRPGVTGVKPARLAMSEDQPMPIQRETPSALVIQRSIPSGVVENRVRLTNLALQQGTGQSICQGEHCAIAGSPPDHRPNTPAFVVTGQPIKLSPHQPQRVTVLPHNTPLHSLEGQITVQDAPELEARVVVKNSGQDSPYFVVTESLKMAHRLHQKVDRQNLPFTPKNTAHFDDFGDNPLVLVQQFGLNLEQIKEAIDQYQAQRQWLFYLREDGMEDDPVI</sequence>
<dbReference type="EMBL" id="JAIHOM010000026">
    <property type="protein sequence ID" value="MCW6036052.1"/>
    <property type="molecule type" value="Genomic_DNA"/>
</dbReference>
<evidence type="ECO:0000256" key="1">
    <source>
        <dbReference type="SAM" id="Phobius"/>
    </source>
</evidence>
<keyword evidence="3" id="KW-1185">Reference proteome</keyword>
<keyword evidence="1" id="KW-0472">Membrane</keyword>
<name>A0ABT3L3H3_9CYAN</name>
<feature type="transmembrane region" description="Helical" evidence="1">
    <location>
        <begin position="20"/>
        <end position="41"/>
    </location>
</feature>
<evidence type="ECO:0000313" key="3">
    <source>
        <dbReference type="Proteomes" id="UP001526426"/>
    </source>
</evidence>
<proteinExistence type="predicted"/>
<gene>
    <name evidence="2" type="ORF">K4A83_07165</name>
</gene>
<keyword evidence="1" id="KW-1133">Transmembrane helix</keyword>
<keyword evidence="1" id="KW-0812">Transmembrane</keyword>
<protein>
    <submittedName>
        <fullName evidence="2">Uncharacterized protein</fullName>
    </submittedName>
</protein>
<accession>A0ABT3L3H3</accession>
<reference evidence="2 3" key="1">
    <citation type="submission" date="2021-08" db="EMBL/GenBank/DDBJ databases">
        <title>Draft genome sequence of Spirulina subsalsa with high tolerance to salinity and hype-accumulation of phycocyanin.</title>
        <authorList>
            <person name="Pei H."/>
            <person name="Jiang L."/>
        </authorList>
    </citation>
    <scope>NUCLEOTIDE SEQUENCE [LARGE SCALE GENOMIC DNA]</scope>
    <source>
        <strain evidence="2 3">FACHB-351</strain>
    </source>
</reference>
<dbReference type="RefSeq" id="WP_265263786.1">
    <property type="nucleotide sequence ID" value="NZ_JAIHOM010000026.1"/>
</dbReference>
<evidence type="ECO:0000313" key="2">
    <source>
        <dbReference type="EMBL" id="MCW6036052.1"/>
    </source>
</evidence>
<dbReference type="Proteomes" id="UP001526426">
    <property type="component" value="Unassembled WGS sequence"/>
</dbReference>
<comment type="caution">
    <text evidence="2">The sequence shown here is derived from an EMBL/GenBank/DDBJ whole genome shotgun (WGS) entry which is preliminary data.</text>
</comment>
<organism evidence="2 3">
    <name type="scientific">Spirulina subsalsa FACHB-351</name>
    <dbReference type="NCBI Taxonomy" id="234711"/>
    <lineage>
        <taxon>Bacteria</taxon>
        <taxon>Bacillati</taxon>
        <taxon>Cyanobacteriota</taxon>
        <taxon>Cyanophyceae</taxon>
        <taxon>Spirulinales</taxon>
        <taxon>Spirulinaceae</taxon>
        <taxon>Spirulina</taxon>
    </lineage>
</organism>